<feature type="domain" description="Peptidase M24 C-terminal" evidence="6">
    <location>
        <begin position="536"/>
        <end position="595"/>
    </location>
</feature>
<evidence type="ECO:0000256" key="3">
    <source>
        <dbReference type="ARBA" id="ARBA00022801"/>
    </source>
</evidence>
<keyword evidence="7" id="KW-0224">Dipeptidase</keyword>
<feature type="domain" description="Creatinase N-terminal" evidence="5">
    <location>
        <begin position="9"/>
        <end position="133"/>
    </location>
</feature>
<dbReference type="PANTHER" id="PTHR43763">
    <property type="entry name" value="XAA-PRO AMINOPEPTIDASE 1"/>
    <property type="match status" value="1"/>
</dbReference>
<dbReference type="Gene3D" id="3.90.230.10">
    <property type="entry name" value="Creatinase/methionine aminopeptidase superfamily"/>
    <property type="match status" value="1"/>
</dbReference>
<dbReference type="Gene3D" id="3.40.350.10">
    <property type="entry name" value="Creatinase/prolidase N-terminal domain"/>
    <property type="match status" value="2"/>
</dbReference>
<dbReference type="Pfam" id="PF00557">
    <property type="entry name" value="Peptidase_M24"/>
    <property type="match status" value="1"/>
</dbReference>
<evidence type="ECO:0000256" key="1">
    <source>
        <dbReference type="ARBA" id="ARBA00008766"/>
    </source>
</evidence>
<dbReference type="Pfam" id="PF01321">
    <property type="entry name" value="Creatinase_N"/>
    <property type="match status" value="1"/>
</dbReference>
<dbReference type="AlphaFoldDB" id="A0A2H9T937"/>
<dbReference type="GO" id="GO:0016805">
    <property type="term" value="F:dipeptidase activity"/>
    <property type="evidence" value="ECO:0007669"/>
    <property type="project" value="UniProtKB-KW"/>
</dbReference>
<feature type="domain" description="Peptidase M24" evidence="4">
    <location>
        <begin position="313"/>
        <end position="527"/>
    </location>
</feature>
<comment type="similarity">
    <text evidence="1">Belongs to the peptidase M24B family.</text>
</comment>
<dbReference type="Pfam" id="PF16189">
    <property type="entry name" value="Creatinase_N_2"/>
    <property type="match status" value="1"/>
</dbReference>
<evidence type="ECO:0000256" key="2">
    <source>
        <dbReference type="ARBA" id="ARBA00022723"/>
    </source>
</evidence>
<dbReference type="InterPro" id="IPR032416">
    <property type="entry name" value="Peptidase_M24_C"/>
</dbReference>
<keyword evidence="2" id="KW-0479">Metal-binding</keyword>
<gene>
    <name evidence="7" type="primary">pepE_1</name>
    <name evidence="7" type="ORF">CI610_01282</name>
</gene>
<evidence type="ECO:0000259" key="6">
    <source>
        <dbReference type="Pfam" id="PF16188"/>
    </source>
</evidence>
<proteinExistence type="inferred from homology"/>
<protein>
    <submittedName>
        <fullName evidence="7">Putative dipeptidase PepE</fullName>
        <ecNumber evidence="7">3.4.13.-</ecNumber>
    </submittedName>
</protein>
<accession>A0A2H9T937</accession>
<reference evidence="7" key="1">
    <citation type="journal article" date="2017" name="Appl. Environ. Microbiol.">
        <title>Molecular characterization of an Endozoicomonas-like organism causing infection in king scallop Pecten maximus L.</title>
        <authorList>
            <person name="Cano I."/>
            <person name="van Aerle R."/>
            <person name="Ross S."/>
            <person name="Verner-Jeffreys D.W."/>
            <person name="Paley R.K."/>
            <person name="Rimmer G."/>
            <person name="Ryder D."/>
            <person name="Hooper P."/>
            <person name="Stone D."/>
            <person name="Feist S.W."/>
        </authorList>
    </citation>
    <scope>NUCLEOTIDE SEQUENCE</scope>
</reference>
<keyword evidence="3 7" id="KW-0378">Hydrolase</keyword>
<dbReference type="GO" id="GO:0070006">
    <property type="term" value="F:metalloaminopeptidase activity"/>
    <property type="evidence" value="ECO:0007669"/>
    <property type="project" value="InterPro"/>
</dbReference>
<dbReference type="InterPro" id="IPR000587">
    <property type="entry name" value="Creatinase_N"/>
</dbReference>
<dbReference type="InterPro" id="IPR000994">
    <property type="entry name" value="Pept_M24"/>
</dbReference>
<evidence type="ECO:0000313" key="7">
    <source>
        <dbReference type="EMBL" id="PJE79746.1"/>
    </source>
</evidence>
<dbReference type="FunFam" id="3.90.230.10:FF:000009">
    <property type="entry name" value="xaa-Pro aminopeptidase 2"/>
    <property type="match status" value="1"/>
</dbReference>
<dbReference type="EMBL" id="NSIT01000050">
    <property type="protein sequence ID" value="PJE79746.1"/>
    <property type="molecule type" value="Genomic_DNA"/>
</dbReference>
<evidence type="ECO:0000259" key="4">
    <source>
        <dbReference type="Pfam" id="PF00557"/>
    </source>
</evidence>
<name>A0A2H9T937_9ZZZZ</name>
<comment type="caution">
    <text evidence="7">The sequence shown here is derived from an EMBL/GenBank/DDBJ whole genome shotgun (WGS) entry which is preliminary data.</text>
</comment>
<dbReference type="PANTHER" id="PTHR43763:SF6">
    <property type="entry name" value="XAA-PRO AMINOPEPTIDASE 1"/>
    <property type="match status" value="1"/>
</dbReference>
<dbReference type="Pfam" id="PF16188">
    <property type="entry name" value="Peptidase_M24_C"/>
    <property type="match status" value="1"/>
</dbReference>
<dbReference type="InterPro" id="IPR029149">
    <property type="entry name" value="Creatin/AminoP/Spt16_N"/>
</dbReference>
<evidence type="ECO:0000259" key="5">
    <source>
        <dbReference type="Pfam" id="PF01321"/>
    </source>
</evidence>
<keyword evidence="7" id="KW-0645">Protease</keyword>
<dbReference type="GO" id="GO:0005737">
    <property type="term" value="C:cytoplasm"/>
    <property type="evidence" value="ECO:0007669"/>
    <property type="project" value="UniProtKB-ARBA"/>
</dbReference>
<dbReference type="EC" id="3.4.13.-" evidence="7"/>
<dbReference type="InterPro" id="IPR033740">
    <property type="entry name" value="Pept_M24B"/>
</dbReference>
<dbReference type="SUPFAM" id="SSF55920">
    <property type="entry name" value="Creatinase/aminopeptidase"/>
    <property type="match status" value="1"/>
</dbReference>
<dbReference type="SUPFAM" id="SSF53092">
    <property type="entry name" value="Creatinase/prolidase N-terminal domain"/>
    <property type="match status" value="1"/>
</dbReference>
<sequence>MIMSTIPERLHALRVAMSEQHIDVWIIPSADAHESEYVADHWKGRTWMSGFTGSAGTLVLLHEKAALWTDGRYFLQAEQELQESNIELMRDGEAGVPSIHRWLIENLSPECTIGFDGNVLSKSKSRAMIQSLNALSPSLKHTEDLLDTVWTDRPAMPAEPVFLHDDALAGKTREEKLIQTRKAVKDAGGNQLLITTLDDIAWLMNLRGTDIECNPVFLAYAMISEDKTDLFINQNRIEPQALTALKTSGIEFHDYNEIISYLTRLPADCQLIADPDTTSTALFDAIPHNVTIIEKSSPTRLLKAVKNATEIKSMEACHRRDGVAMVRFMHWLSSAVSTGTHTECSIAEKLEDFRKESTEYKGPSFTTISGYEANGAIVHYSPEPSTCATVQPRSLLLVDSGGQYPDGTTDITRTFACGELTDEERRDYTMVMKSHINLATARFKKGVRGLQLDVLARQPLWQQGMDFNHGTGHGVGYFLNVHEGPQSISPRWIDTPLEPGMLVTNEPGVYRSEKHGIRLENIMLVQEDSQTEFGDFYCLCPMTLAPFDTRPLMADMLNTAEKTWLNHYQKRVFNELAPLLSDDDTQWLKKATKAI</sequence>
<dbReference type="CDD" id="cd01085">
    <property type="entry name" value="APP"/>
    <property type="match status" value="1"/>
</dbReference>
<dbReference type="FunFam" id="3.40.350.10:FF:000003">
    <property type="entry name" value="Xaa-pro aminopeptidase P"/>
    <property type="match status" value="1"/>
</dbReference>
<dbReference type="InterPro" id="IPR036005">
    <property type="entry name" value="Creatinase/aminopeptidase-like"/>
</dbReference>
<dbReference type="InterPro" id="IPR050422">
    <property type="entry name" value="X-Pro_aminopeptidase_P"/>
</dbReference>
<organism evidence="7">
    <name type="scientific">invertebrate metagenome</name>
    <dbReference type="NCBI Taxonomy" id="1711999"/>
    <lineage>
        <taxon>unclassified sequences</taxon>
        <taxon>metagenomes</taxon>
        <taxon>organismal metagenomes</taxon>
    </lineage>
</organism>
<dbReference type="GO" id="GO:0046872">
    <property type="term" value="F:metal ion binding"/>
    <property type="evidence" value="ECO:0007669"/>
    <property type="project" value="UniProtKB-KW"/>
</dbReference>